<protein>
    <submittedName>
        <fullName evidence="5">Inactive serine/threonine-protein kinase PLK5 isoform X6</fullName>
    </submittedName>
</protein>
<dbReference type="PROSITE" id="PS50011">
    <property type="entry name" value="PROTEIN_KINASE_DOM"/>
    <property type="match status" value="1"/>
</dbReference>
<name>A0ABM3WLR0_ERIEU</name>
<accession>A0ABM3WLR0</accession>
<dbReference type="Gene3D" id="3.30.200.20">
    <property type="entry name" value="Phosphorylase Kinase, domain 1"/>
    <property type="match status" value="1"/>
</dbReference>
<keyword evidence="1" id="KW-0547">Nucleotide-binding</keyword>
<dbReference type="InterPro" id="IPR017441">
    <property type="entry name" value="Protein_kinase_ATP_BS"/>
</dbReference>
<dbReference type="InterPro" id="IPR000719">
    <property type="entry name" value="Prot_kinase_dom"/>
</dbReference>
<dbReference type="PANTHER" id="PTHR24345">
    <property type="entry name" value="SERINE/THREONINE-PROTEIN KINASE PLK"/>
    <property type="match status" value="1"/>
</dbReference>
<feature type="domain" description="Protein kinase" evidence="3">
    <location>
        <begin position="48"/>
        <end position="279"/>
    </location>
</feature>
<organism evidence="4 5">
    <name type="scientific">Erinaceus europaeus</name>
    <name type="common">Western European hedgehog</name>
    <dbReference type="NCBI Taxonomy" id="9365"/>
    <lineage>
        <taxon>Eukaryota</taxon>
        <taxon>Metazoa</taxon>
        <taxon>Chordata</taxon>
        <taxon>Craniata</taxon>
        <taxon>Vertebrata</taxon>
        <taxon>Euteleostomi</taxon>
        <taxon>Mammalia</taxon>
        <taxon>Eutheria</taxon>
        <taxon>Laurasiatheria</taxon>
        <taxon>Eulipotyphla</taxon>
        <taxon>Erinaceidae</taxon>
        <taxon>Erinaceinae</taxon>
        <taxon>Erinaceus</taxon>
    </lineage>
</organism>
<sequence length="458" mass="49682">MLPRCCAVLSVVRPARRPAGGMERGRRARPHRGLVSAFLRDPGSGRVYRRGRLIGEGAFSRCYQLTDMSSSVVFALKVVPRRAGWLRLCGKVEREIALHSRLHHRNLVSFHGHFADRDHVYMVLEYCSRQSLAHVLEVRRMLTEPEVRYYLRGLASGLQYLHQQRIVHRDLKLSGYRGAGGRPQTAPFPLGNFFLNENMELPEGVQASGLPELLPRAPQSGLRDPQLPGPRGGRQGGTFLPVRHLGAGLCDARRLISRLLAPDPAARPSLNLMLQDNFFTQGFTPERLPAHSCHCPPIFATPPGLGHLLRKVRRLLGTPSPRPGLCPPSKTPRPEEDSPSPESMELAVQMPGGEQHPAAHRARPGLPPCILPTAHPRLCVQPCRSPQGGSRISGHAGKGTTQAKMAPATSTTIGTAGCSSQTAPTGHCAPQGVLLVRPAPPAPVRGGGCSRGPVCHAE</sequence>
<evidence type="ECO:0000256" key="2">
    <source>
        <dbReference type="SAM" id="MobiDB-lite"/>
    </source>
</evidence>
<feature type="binding site" evidence="1">
    <location>
        <position position="77"/>
    </location>
    <ligand>
        <name>ATP</name>
        <dbReference type="ChEBI" id="CHEBI:30616"/>
    </ligand>
</feature>
<dbReference type="GO" id="GO:0016301">
    <property type="term" value="F:kinase activity"/>
    <property type="evidence" value="ECO:0007669"/>
    <property type="project" value="UniProtKB-KW"/>
</dbReference>
<evidence type="ECO:0000313" key="4">
    <source>
        <dbReference type="Proteomes" id="UP001652624"/>
    </source>
</evidence>
<dbReference type="InterPro" id="IPR011009">
    <property type="entry name" value="Kinase-like_dom_sf"/>
</dbReference>
<proteinExistence type="predicted"/>
<dbReference type="Proteomes" id="UP001652624">
    <property type="component" value="Chromosome 23"/>
</dbReference>
<keyword evidence="4" id="KW-1185">Reference proteome</keyword>
<keyword evidence="5" id="KW-0808">Transferase</keyword>
<dbReference type="GeneID" id="103115123"/>
<dbReference type="Gene3D" id="1.10.510.10">
    <property type="entry name" value="Transferase(Phosphotransferase) domain 1"/>
    <property type="match status" value="1"/>
</dbReference>
<keyword evidence="5" id="KW-0418">Kinase</keyword>
<reference evidence="5" key="1">
    <citation type="submission" date="2025-08" db="UniProtKB">
        <authorList>
            <consortium name="RefSeq"/>
        </authorList>
    </citation>
    <scope>IDENTIFICATION</scope>
</reference>
<dbReference type="Pfam" id="PF00069">
    <property type="entry name" value="Pkinase"/>
    <property type="match status" value="1"/>
</dbReference>
<dbReference type="PROSITE" id="PS00107">
    <property type="entry name" value="PROTEIN_KINASE_ATP"/>
    <property type="match status" value="1"/>
</dbReference>
<dbReference type="PANTHER" id="PTHR24345:SF43">
    <property type="entry name" value="INACTIVE SERINE_THREONINE-PROTEIN KINASE PLK5"/>
    <property type="match status" value="1"/>
</dbReference>
<feature type="region of interest" description="Disordered" evidence="2">
    <location>
        <begin position="316"/>
        <end position="345"/>
    </location>
</feature>
<feature type="region of interest" description="Disordered" evidence="2">
    <location>
        <begin position="212"/>
        <end position="237"/>
    </location>
</feature>
<evidence type="ECO:0000256" key="1">
    <source>
        <dbReference type="PROSITE-ProRule" id="PRU10141"/>
    </source>
</evidence>
<dbReference type="SUPFAM" id="SSF56112">
    <property type="entry name" value="Protein kinase-like (PK-like)"/>
    <property type="match status" value="1"/>
</dbReference>
<evidence type="ECO:0000313" key="5">
    <source>
        <dbReference type="RefSeq" id="XP_060037496.1"/>
    </source>
</evidence>
<evidence type="ECO:0000259" key="3">
    <source>
        <dbReference type="PROSITE" id="PS50011"/>
    </source>
</evidence>
<dbReference type="RefSeq" id="XP_060037496.1">
    <property type="nucleotide sequence ID" value="XM_060181513.1"/>
</dbReference>
<feature type="compositionally biased region" description="Pro residues" evidence="2">
    <location>
        <begin position="320"/>
        <end position="331"/>
    </location>
</feature>
<keyword evidence="1" id="KW-0067">ATP-binding</keyword>
<gene>
    <name evidence="5" type="primary">PLK5</name>
</gene>